<dbReference type="STRING" id="599839.J4H419"/>
<feature type="coiled-coil region" evidence="1">
    <location>
        <begin position="429"/>
        <end position="456"/>
    </location>
</feature>
<dbReference type="SUPFAM" id="SSF49764">
    <property type="entry name" value="HSP20-like chaperones"/>
    <property type="match status" value="1"/>
</dbReference>
<keyword evidence="5" id="KW-1185">Reference proteome</keyword>
<dbReference type="Pfam" id="PF00011">
    <property type="entry name" value="HSP20"/>
    <property type="match status" value="1"/>
</dbReference>
<feature type="region of interest" description="Disordered" evidence="2">
    <location>
        <begin position="326"/>
        <end position="350"/>
    </location>
</feature>
<evidence type="ECO:0000313" key="5">
    <source>
        <dbReference type="Proteomes" id="UP000006352"/>
    </source>
</evidence>
<dbReference type="Gene3D" id="2.60.40.790">
    <property type="match status" value="1"/>
</dbReference>
<reference evidence="4 5" key="1">
    <citation type="journal article" date="2012" name="Appl. Environ. Microbiol.">
        <title>Short-read sequencing for genomic analysis of the brown rot fungus Fibroporia radiculosa.</title>
        <authorList>
            <person name="Tang J.D."/>
            <person name="Perkins A.D."/>
            <person name="Sonstegard T.S."/>
            <person name="Schroeder S.G."/>
            <person name="Burgess S.C."/>
            <person name="Diehl S.V."/>
        </authorList>
    </citation>
    <scope>NUCLEOTIDE SEQUENCE [LARGE SCALE GENOMIC DNA]</scope>
    <source>
        <strain evidence="4 5">TFFH 294</strain>
    </source>
</reference>
<gene>
    <name evidence="4" type="ORF">FIBRA_06391</name>
</gene>
<dbReference type="HOGENOM" id="CLU_563856_0_0_1"/>
<protein>
    <recommendedName>
        <fullName evidence="3">SHSP domain-containing protein</fullName>
    </recommendedName>
</protein>
<dbReference type="InParanoid" id="J4H419"/>
<evidence type="ECO:0000313" key="4">
    <source>
        <dbReference type="EMBL" id="CCM04224.1"/>
    </source>
</evidence>
<dbReference type="InterPro" id="IPR008978">
    <property type="entry name" value="HSP20-like_chaperone"/>
</dbReference>
<sequence length="484" mass="55234">MPHSAKRSSKPRHSFDAFDKLFEKAFAPRVAPAVAPLILPADLKRPMAPEPPTPLTPGFGGDIQVTPQAVSLDPLWDEVRQKKAQEIAASPPKAKLRGPSQQPTTKGTPHRSKKRVTSGVHFKESPDGQQMIATFYMQNVKKEDMHVSFRSKWLLVSWQTVKVTEKREGRAVVRERVVTKHNQTISLPKGTTFDEVVASRDGKHLILTYPNSRSKSDSVQQYPGPYLNPNSDVYHSSAQLSYPRNDLPGVHHAFSSSAHPSRYPHMHPWGHFHAHHGWRHFRHHRPSRFVWFFVGAASASFFFKSREAHEWKARHCRRNQIQQETCSSASAADSPVPRQSADLSPSAVDHRSWGWSWSSDKGFNSWGSPRHQRQEADQQEAAQPSPAFSTPAVDRWDEERRRMQELGKQATDTISELSEVTLDSVLSTVQSLKTKLAENRAQREQHLREIQALKEDQYKMFEEWKNMQDQKAKEQQSSQTRHLV</sequence>
<evidence type="ECO:0000256" key="2">
    <source>
        <dbReference type="SAM" id="MobiDB-lite"/>
    </source>
</evidence>
<dbReference type="InterPro" id="IPR002068">
    <property type="entry name" value="A-crystallin/Hsp20_dom"/>
</dbReference>
<evidence type="ECO:0000256" key="1">
    <source>
        <dbReference type="SAM" id="Coils"/>
    </source>
</evidence>
<feature type="domain" description="SHSP" evidence="3">
    <location>
        <begin position="134"/>
        <end position="216"/>
    </location>
</feature>
<dbReference type="Proteomes" id="UP000006352">
    <property type="component" value="Unassembled WGS sequence"/>
</dbReference>
<dbReference type="RefSeq" id="XP_012183507.1">
    <property type="nucleotide sequence ID" value="XM_012328117.1"/>
</dbReference>
<feature type="region of interest" description="Disordered" evidence="2">
    <location>
        <begin position="84"/>
        <end position="122"/>
    </location>
</feature>
<feature type="region of interest" description="Disordered" evidence="2">
    <location>
        <begin position="366"/>
        <end position="395"/>
    </location>
</feature>
<keyword evidence="1" id="KW-0175">Coiled coil</keyword>
<proteinExistence type="predicted"/>
<dbReference type="EMBL" id="HE797146">
    <property type="protein sequence ID" value="CCM04224.1"/>
    <property type="molecule type" value="Genomic_DNA"/>
</dbReference>
<accession>J4H419</accession>
<evidence type="ECO:0000259" key="3">
    <source>
        <dbReference type="Pfam" id="PF00011"/>
    </source>
</evidence>
<feature type="region of interest" description="Disordered" evidence="2">
    <location>
        <begin position="45"/>
        <end position="65"/>
    </location>
</feature>
<dbReference type="OrthoDB" id="1431247at2759"/>
<name>J4H419_9APHY</name>
<dbReference type="CDD" id="cd00298">
    <property type="entry name" value="ACD_sHsps_p23-like"/>
    <property type="match status" value="1"/>
</dbReference>
<dbReference type="AlphaFoldDB" id="J4H419"/>
<organism evidence="4 5">
    <name type="scientific">Fibroporia radiculosa</name>
    <dbReference type="NCBI Taxonomy" id="599839"/>
    <lineage>
        <taxon>Eukaryota</taxon>
        <taxon>Fungi</taxon>
        <taxon>Dikarya</taxon>
        <taxon>Basidiomycota</taxon>
        <taxon>Agaricomycotina</taxon>
        <taxon>Agaricomycetes</taxon>
        <taxon>Polyporales</taxon>
        <taxon>Fibroporiaceae</taxon>
        <taxon>Fibroporia</taxon>
    </lineage>
</organism>
<dbReference type="GeneID" id="24099135"/>